<sequence>MPNQTAITGMGGDDIIPLLRTVNREAAEGAILVEELRAGQREVQSRQGQIPVAETHQLDRRGQVLVLVLRWLGDDLQVRQTGLLHLPTMASGSERRVTEGHTQTPTQLLRNHTILHCGGPEELRVFNVYFSVVNSWASELTADRSSQLIGSGSSPRSAAARPVDLEHPQNVARASRRGADVLRSHQLPGGIREKPHVVVY</sequence>
<dbReference type="EMBL" id="SRLO01000009">
    <property type="protein sequence ID" value="TNN87619.1"/>
    <property type="molecule type" value="Genomic_DNA"/>
</dbReference>
<protein>
    <submittedName>
        <fullName evidence="2">Uncharacterized protein</fullName>
    </submittedName>
</protein>
<evidence type="ECO:0000313" key="2">
    <source>
        <dbReference type="EMBL" id="TNN87619.1"/>
    </source>
</evidence>
<name>A0A4Z2JBL7_9TELE</name>
<feature type="compositionally biased region" description="Low complexity" evidence="1">
    <location>
        <begin position="150"/>
        <end position="162"/>
    </location>
</feature>
<dbReference type="AlphaFoldDB" id="A0A4Z2JBL7"/>
<gene>
    <name evidence="2" type="ORF">EYF80_001966</name>
</gene>
<proteinExistence type="predicted"/>
<dbReference type="Proteomes" id="UP000314294">
    <property type="component" value="Unassembled WGS sequence"/>
</dbReference>
<feature type="region of interest" description="Disordered" evidence="1">
    <location>
        <begin position="144"/>
        <end position="170"/>
    </location>
</feature>
<evidence type="ECO:0000256" key="1">
    <source>
        <dbReference type="SAM" id="MobiDB-lite"/>
    </source>
</evidence>
<comment type="caution">
    <text evidence="2">The sequence shown here is derived from an EMBL/GenBank/DDBJ whole genome shotgun (WGS) entry which is preliminary data.</text>
</comment>
<keyword evidence="3" id="KW-1185">Reference proteome</keyword>
<evidence type="ECO:0000313" key="3">
    <source>
        <dbReference type="Proteomes" id="UP000314294"/>
    </source>
</evidence>
<accession>A0A4Z2JBL7</accession>
<reference evidence="2 3" key="1">
    <citation type="submission" date="2019-03" db="EMBL/GenBank/DDBJ databases">
        <title>First draft genome of Liparis tanakae, snailfish: a comprehensive survey of snailfish specific genes.</title>
        <authorList>
            <person name="Kim W."/>
            <person name="Song I."/>
            <person name="Jeong J.-H."/>
            <person name="Kim D."/>
            <person name="Kim S."/>
            <person name="Ryu S."/>
            <person name="Song J.Y."/>
            <person name="Lee S.K."/>
        </authorList>
    </citation>
    <scope>NUCLEOTIDE SEQUENCE [LARGE SCALE GENOMIC DNA]</scope>
    <source>
        <tissue evidence="2">Muscle</tissue>
    </source>
</reference>
<organism evidence="2 3">
    <name type="scientific">Liparis tanakae</name>
    <name type="common">Tanaka's snailfish</name>
    <dbReference type="NCBI Taxonomy" id="230148"/>
    <lineage>
        <taxon>Eukaryota</taxon>
        <taxon>Metazoa</taxon>
        <taxon>Chordata</taxon>
        <taxon>Craniata</taxon>
        <taxon>Vertebrata</taxon>
        <taxon>Euteleostomi</taxon>
        <taxon>Actinopterygii</taxon>
        <taxon>Neopterygii</taxon>
        <taxon>Teleostei</taxon>
        <taxon>Neoteleostei</taxon>
        <taxon>Acanthomorphata</taxon>
        <taxon>Eupercaria</taxon>
        <taxon>Perciformes</taxon>
        <taxon>Cottioidei</taxon>
        <taxon>Cottales</taxon>
        <taxon>Liparidae</taxon>
        <taxon>Liparis</taxon>
    </lineage>
</organism>